<dbReference type="AlphaFoldDB" id="A0AA86NIY5"/>
<evidence type="ECO:0000256" key="10">
    <source>
        <dbReference type="RuleBase" id="RU079119"/>
    </source>
</evidence>
<keyword evidence="14" id="KW-1185">Reference proteome</keyword>
<feature type="transmembrane region" description="Helical" evidence="10">
    <location>
        <begin position="163"/>
        <end position="189"/>
    </location>
</feature>
<evidence type="ECO:0000256" key="6">
    <source>
        <dbReference type="ARBA" id="ARBA00023136"/>
    </source>
</evidence>
<dbReference type="EC" id="2.3.1.225" evidence="10"/>
<dbReference type="PANTHER" id="PTHR22883">
    <property type="entry name" value="ZINC FINGER DHHC DOMAIN CONTAINING PROTEIN"/>
    <property type="match status" value="1"/>
</dbReference>
<evidence type="ECO:0000256" key="4">
    <source>
        <dbReference type="ARBA" id="ARBA00022692"/>
    </source>
</evidence>
<sequence>MNASLFPWSVNLLQFVIVVYNYVAFVFKYHYYPFKPLFAFYMLVVYKSLSKMSYLNRADPGFLSPLSDTVDTQQHPTRFCPYCNCNFPLRSKHVRSLNKCVATFDHQCNLLNTCIGEKNRFTFIVFLVWELFYHFLSGLIVIFCNPNFEHLKVTDFWADKINSFMTVPISFFFFIILFVLFVFSLSTAFNGETQYENSKGQLLFYIKDFGDDCFDDGFYVNMANIIRVQKQEKFEIWNPRKGEHQGIKKKRSAFERICDNEYYSCC</sequence>
<keyword evidence="5 10" id="KW-1133">Transmembrane helix</keyword>
<evidence type="ECO:0000256" key="3">
    <source>
        <dbReference type="ARBA" id="ARBA00022679"/>
    </source>
</evidence>
<keyword evidence="9 10" id="KW-0012">Acyltransferase</keyword>
<evidence type="ECO:0000256" key="2">
    <source>
        <dbReference type="ARBA" id="ARBA00008574"/>
    </source>
</evidence>
<organism evidence="12">
    <name type="scientific">Hexamita inflata</name>
    <dbReference type="NCBI Taxonomy" id="28002"/>
    <lineage>
        <taxon>Eukaryota</taxon>
        <taxon>Metamonada</taxon>
        <taxon>Diplomonadida</taxon>
        <taxon>Hexamitidae</taxon>
        <taxon>Hexamitinae</taxon>
        <taxon>Hexamita</taxon>
    </lineage>
</organism>
<reference evidence="13 14" key="2">
    <citation type="submission" date="2024-07" db="EMBL/GenBank/DDBJ databases">
        <authorList>
            <person name="Akdeniz Z."/>
        </authorList>
    </citation>
    <scope>NUCLEOTIDE SEQUENCE [LARGE SCALE GENOMIC DNA]</scope>
</reference>
<dbReference type="Proteomes" id="UP001642409">
    <property type="component" value="Unassembled WGS sequence"/>
</dbReference>
<evidence type="ECO:0000256" key="5">
    <source>
        <dbReference type="ARBA" id="ARBA00022989"/>
    </source>
</evidence>
<dbReference type="InterPro" id="IPR001594">
    <property type="entry name" value="Palmitoyltrfase_DHHC"/>
</dbReference>
<dbReference type="EMBL" id="CATOUU010000195">
    <property type="protein sequence ID" value="CAI9920183.1"/>
    <property type="molecule type" value="Genomic_DNA"/>
</dbReference>
<gene>
    <name evidence="13" type="ORF">HINF_LOCUS21400</name>
    <name evidence="12" type="ORF">HINF_LOCUS7828</name>
</gene>
<dbReference type="GO" id="GO:0005794">
    <property type="term" value="C:Golgi apparatus"/>
    <property type="evidence" value="ECO:0007669"/>
    <property type="project" value="TreeGrafter"/>
</dbReference>
<comment type="similarity">
    <text evidence="2 10">Belongs to the DHHC palmitoyltransferase family.</text>
</comment>
<keyword evidence="6 10" id="KW-0472">Membrane</keyword>
<keyword evidence="8" id="KW-0449">Lipoprotein</keyword>
<feature type="domain" description="Palmitoyltransferase DHHC" evidence="11">
    <location>
        <begin position="74"/>
        <end position="199"/>
    </location>
</feature>
<comment type="caution">
    <text evidence="12">The sequence shown here is derived from an EMBL/GenBank/DDBJ whole genome shotgun (WGS) entry which is preliminary data.</text>
</comment>
<dbReference type="GO" id="GO:0006612">
    <property type="term" value="P:protein targeting to membrane"/>
    <property type="evidence" value="ECO:0007669"/>
    <property type="project" value="TreeGrafter"/>
</dbReference>
<evidence type="ECO:0000313" key="12">
    <source>
        <dbReference type="EMBL" id="CAI9920183.1"/>
    </source>
</evidence>
<evidence type="ECO:0000313" key="14">
    <source>
        <dbReference type="Proteomes" id="UP001642409"/>
    </source>
</evidence>
<evidence type="ECO:0000256" key="7">
    <source>
        <dbReference type="ARBA" id="ARBA00023139"/>
    </source>
</evidence>
<evidence type="ECO:0000259" key="11">
    <source>
        <dbReference type="Pfam" id="PF01529"/>
    </source>
</evidence>
<accession>A0AA86NIY5</accession>
<keyword evidence="7" id="KW-0564">Palmitate</keyword>
<dbReference type="InterPro" id="IPR039859">
    <property type="entry name" value="PFA4/ZDH16/20/ERF2-like"/>
</dbReference>
<dbReference type="GO" id="GO:0019706">
    <property type="term" value="F:protein-cysteine S-palmitoyltransferase activity"/>
    <property type="evidence" value="ECO:0007669"/>
    <property type="project" value="UniProtKB-EC"/>
</dbReference>
<comment type="domain">
    <text evidence="10">The DHHC domain is required for palmitoyltransferase activity.</text>
</comment>
<dbReference type="PROSITE" id="PS50216">
    <property type="entry name" value="DHHC"/>
    <property type="match status" value="1"/>
</dbReference>
<dbReference type="PANTHER" id="PTHR22883:SF301">
    <property type="entry name" value="PALMITOYLTRANSFERASE ZDHHC12"/>
    <property type="match status" value="1"/>
</dbReference>
<reference evidence="12" key="1">
    <citation type="submission" date="2023-06" db="EMBL/GenBank/DDBJ databases">
        <authorList>
            <person name="Kurt Z."/>
        </authorList>
    </citation>
    <scope>NUCLEOTIDE SEQUENCE</scope>
</reference>
<feature type="transmembrane region" description="Helical" evidence="10">
    <location>
        <begin position="121"/>
        <end position="143"/>
    </location>
</feature>
<name>A0AA86NIY5_9EUKA</name>
<feature type="transmembrane region" description="Helical" evidence="10">
    <location>
        <begin position="12"/>
        <end position="32"/>
    </location>
</feature>
<evidence type="ECO:0000256" key="8">
    <source>
        <dbReference type="ARBA" id="ARBA00023288"/>
    </source>
</evidence>
<dbReference type="EMBL" id="CAXDID020000058">
    <property type="protein sequence ID" value="CAL6009016.1"/>
    <property type="molecule type" value="Genomic_DNA"/>
</dbReference>
<evidence type="ECO:0000256" key="1">
    <source>
        <dbReference type="ARBA" id="ARBA00004127"/>
    </source>
</evidence>
<keyword evidence="3 10" id="KW-0808">Transferase</keyword>
<keyword evidence="4 10" id="KW-0812">Transmembrane</keyword>
<evidence type="ECO:0000256" key="9">
    <source>
        <dbReference type="ARBA" id="ARBA00023315"/>
    </source>
</evidence>
<protein>
    <recommendedName>
        <fullName evidence="10">Palmitoyltransferase</fullName>
        <ecNumber evidence="10">2.3.1.225</ecNumber>
    </recommendedName>
</protein>
<comment type="subcellular location">
    <subcellularLocation>
        <location evidence="1">Endomembrane system</location>
        <topology evidence="1">Multi-pass membrane protein</topology>
    </subcellularLocation>
</comment>
<evidence type="ECO:0000313" key="13">
    <source>
        <dbReference type="EMBL" id="CAL6009016.1"/>
    </source>
</evidence>
<proteinExistence type="inferred from homology"/>
<comment type="catalytic activity">
    <reaction evidence="10">
        <text>L-cysteinyl-[protein] + hexadecanoyl-CoA = S-hexadecanoyl-L-cysteinyl-[protein] + CoA</text>
        <dbReference type="Rhea" id="RHEA:36683"/>
        <dbReference type="Rhea" id="RHEA-COMP:10131"/>
        <dbReference type="Rhea" id="RHEA-COMP:11032"/>
        <dbReference type="ChEBI" id="CHEBI:29950"/>
        <dbReference type="ChEBI" id="CHEBI:57287"/>
        <dbReference type="ChEBI" id="CHEBI:57379"/>
        <dbReference type="ChEBI" id="CHEBI:74151"/>
        <dbReference type="EC" id="2.3.1.225"/>
    </reaction>
</comment>
<dbReference type="Pfam" id="PF01529">
    <property type="entry name" value="DHHC"/>
    <property type="match status" value="1"/>
</dbReference>
<dbReference type="GO" id="GO:0005783">
    <property type="term" value="C:endoplasmic reticulum"/>
    <property type="evidence" value="ECO:0007669"/>
    <property type="project" value="TreeGrafter"/>
</dbReference>